<evidence type="ECO:0000256" key="5">
    <source>
        <dbReference type="SAM" id="Phobius"/>
    </source>
</evidence>
<dbReference type="InterPro" id="IPR038765">
    <property type="entry name" value="Papain-like_cys_pep_sf"/>
</dbReference>
<keyword evidence="4" id="KW-0788">Thiol protease</keyword>
<dbReference type="EMBL" id="JBHLUH010000041">
    <property type="protein sequence ID" value="MFC0530081.1"/>
    <property type="molecule type" value="Genomic_DNA"/>
</dbReference>
<protein>
    <submittedName>
        <fullName evidence="7">NlpC/P60 family protein</fullName>
    </submittedName>
</protein>
<evidence type="ECO:0000256" key="3">
    <source>
        <dbReference type="ARBA" id="ARBA00022801"/>
    </source>
</evidence>
<feature type="domain" description="NlpC/P60" evidence="6">
    <location>
        <begin position="215"/>
        <end position="310"/>
    </location>
</feature>
<keyword evidence="8" id="KW-1185">Reference proteome</keyword>
<comment type="similarity">
    <text evidence="1">Belongs to the peptidase C40 family.</text>
</comment>
<dbReference type="PROSITE" id="PS51318">
    <property type="entry name" value="TAT"/>
    <property type="match status" value="1"/>
</dbReference>
<keyword evidence="2" id="KW-0645">Protease</keyword>
<dbReference type="SUPFAM" id="SSF54001">
    <property type="entry name" value="Cysteine proteinases"/>
    <property type="match status" value="1"/>
</dbReference>
<dbReference type="Proteomes" id="UP001589867">
    <property type="component" value="Unassembled WGS sequence"/>
</dbReference>
<evidence type="ECO:0000313" key="7">
    <source>
        <dbReference type="EMBL" id="MFC0530081.1"/>
    </source>
</evidence>
<accession>A0ABV6M5V8</accession>
<evidence type="ECO:0000256" key="2">
    <source>
        <dbReference type="ARBA" id="ARBA00022670"/>
    </source>
</evidence>
<evidence type="ECO:0000256" key="4">
    <source>
        <dbReference type="ARBA" id="ARBA00022807"/>
    </source>
</evidence>
<dbReference type="InterPro" id="IPR006311">
    <property type="entry name" value="TAT_signal"/>
</dbReference>
<name>A0ABV6M5V8_9ACTN</name>
<evidence type="ECO:0000256" key="1">
    <source>
        <dbReference type="ARBA" id="ARBA00007074"/>
    </source>
</evidence>
<organism evidence="7 8">
    <name type="scientific">Phytohabitans kaempferiae</name>
    <dbReference type="NCBI Taxonomy" id="1620943"/>
    <lineage>
        <taxon>Bacteria</taxon>
        <taxon>Bacillati</taxon>
        <taxon>Actinomycetota</taxon>
        <taxon>Actinomycetes</taxon>
        <taxon>Micromonosporales</taxon>
        <taxon>Micromonosporaceae</taxon>
    </lineage>
</organism>
<dbReference type="Gene3D" id="3.90.1720.10">
    <property type="entry name" value="endopeptidase domain like (from Nostoc punctiforme)"/>
    <property type="match status" value="1"/>
</dbReference>
<keyword evidence="5" id="KW-1133">Transmembrane helix</keyword>
<gene>
    <name evidence="7" type="ORF">ACFFIA_20670</name>
</gene>
<evidence type="ECO:0000259" key="6">
    <source>
        <dbReference type="Pfam" id="PF00877"/>
    </source>
</evidence>
<keyword evidence="3" id="KW-0378">Hydrolase</keyword>
<keyword evidence="5" id="KW-0472">Membrane</keyword>
<dbReference type="InterPro" id="IPR000064">
    <property type="entry name" value="NLP_P60_dom"/>
</dbReference>
<proteinExistence type="inferred from homology"/>
<feature type="transmembrane region" description="Helical" evidence="5">
    <location>
        <begin position="20"/>
        <end position="39"/>
    </location>
</feature>
<dbReference type="RefSeq" id="WP_377253182.1">
    <property type="nucleotide sequence ID" value="NZ_JBHLUH010000041.1"/>
</dbReference>
<evidence type="ECO:0000313" key="8">
    <source>
        <dbReference type="Proteomes" id="UP001589867"/>
    </source>
</evidence>
<reference evidence="7 8" key="1">
    <citation type="submission" date="2024-09" db="EMBL/GenBank/DDBJ databases">
        <authorList>
            <person name="Sun Q."/>
            <person name="Mori K."/>
        </authorList>
    </citation>
    <scope>NUCLEOTIDE SEQUENCE [LARGE SCALE GENOMIC DNA]</scope>
    <source>
        <strain evidence="7 8">TBRC 3947</strain>
    </source>
</reference>
<dbReference type="Pfam" id="PF00877">
    <property type="entry name" value="NLPC_P60"/>
    <property type="match status" value="1"/>
</dbReference>
<sequence length="347" mass="38170">MYQHDGDWRADRRRTDRRRWLGAGAAALLVLGVGTLVVYQARSASPSTPAAATGPEAKPEAVPPPVEELQFKRVSDPPRTLVVDAAGGTLAVFTDKARTVRVTGPSRTFAEEAHTTATVTTDAWIRIAPRVWQKSSESETWVRPWLEKALADRSPDALAIAMEYVEGGERDAAFGPLSDTDPDGRAERSDFYDYLGIEWEFPDGKKERPDPDHIRSLDCSGFLRMVYGYRMGYPLRGTNTRGAGLPRRAYAMAGFGPGLQLMPNRGTQAREYELLNAGDLVFFNGGPVLNDHIEHMGMYLGVDSEGRHRFISSRTKANGPTLGDTGGDSLLDGSGHYAVRFRTARRI</sequence>
<keyword evidence="5" id="KW-0812">Transmembrane</keyword>
<comment type="caution">
    <text evidence="7">The sequence shown here is derived from an EMBL/GenBank/DDBJ whole genome shotgun (WGS) entry which is preliminary data.</text>
</comment>